<dbReference type="Proteomes" id="UP001066276">
    <property type="component" value="Chromosome 8"/>
</dbReference>
<name>A0AAV7N7I1_PLEWA</name>
<organism evidence="2 3">
    <name type="scientific">Pleurodeles waltl</name>
    <name type="common">Iberian ribbed newt</name>
    <dbReference type="NCBI Taxonomy" id="8319"/>
    <lineage>
        <taxon>Eukaryota</taxon>
        <taxon>Metazoa</taxon>
        <taxon>Chordata</taxon>
        <taxon>Craniata</taxon>
        <taxon>Vertebrata</taxon>
        <taxon>Euteleostomi</taxon>
        <taxon>Amphibia</taxon>
        <taxon>Batrachia</taxon>
        <taxon>Caudata</taxon>
        <taxon>Salamandroidea</taxon>
        <taxon>Salamandridae</taxon>
        <taxon>Pleurodelinae</taxon>
        <taxon>Pleurodeles</taxon>
    </lineage>
</organism>
<dbReference type="AlphaFoldDB" id="A0AAV7N7I1"/>
<accession>A0AAV7N7I1</accession>
<evidence type="ECO:0000256" key="1">
    <source>
        <dbReference type="SAM" id="MobiDB-lite"/>
    </source>
</evidence>
<proteinExistence type="predicted"/>
<dbReference type="EMBL" id="JANPWB010000012">
    <property type="protein sequence ID" value="KAJ1111976.1"/>
    <property type="molecule type" value="Genomic_DNA"/>
</dbReference>
<sequence length="127" mass="14408">MWRTRGVGTGPGGAETHGALSEELEGPELNQEGQRLMEPYVEGQRDRNWTRRGRDAWSPVWRIRETRTEPGGAEAHGALSGEPGRLELNQEGQRHMEPLSREPDGTELNQEGQRHMEPCLENQRDQN</sequence>
<comment type="caution">
    <text evidence="2">The sequence shown here is derived from an EMBL/GenBank/DDBJ whole genome shotgun (WGS) entry which is preliminary data.</text>
</comment>
<gene>
    <name evidence="2" type="ORF">NDU88_000248</name>
</gene>
<evidence type="ECO:0000313" key="3">
    <source>
        <dbReference type="Proteomes" id="UP001066276"/>
    </source>
</evidence>
<feature type="compositionally biased region" description="Basic and acidic residues" evidence="1">
    <location>
        <begin position="92"/>
        <end position="104"/>
    </location>
</feature>
<reference evidence="2" key="1">
    <citation type="journal article" date="2022" name="bioRxiv">
        <title>Sequencing and chromosome-scale assembly of the giantPleurodeles waltlgenome.</title>
        <authorList>
            <person name="Brown T."/>
            <person name="Elewa A."/>
            <person name="Iarovenko S."/>
            <person name="Subramanian E."/>
            <person name="Araus A.J."/>
            <person name="Petzold A."/>
            <person name="Susuki M."/>
            <person name="Suzuki K.-i.T."/>
            <person name="Hayashi T."/>
            <person name="Toyoda A."/>
            <person name="Oliveira C."/>
            <person name="Osipova E."/>
            <person name="Leigh N.D."/>
            <person name="Simon A."/>
            <person name="Yun M.H."/>
        </authorList>
    </citation>
    <scope>NUCLEOTIDE SEQUENCE</scope>
    <source>
        <strain evidence="2">20211129_DDA</strain>
        <tissue evidence="2">Liver</tissue>
    </source>
</reference>
<feature type="region of interest" description="Disordered" evidence="1">
    <location>
        <begin position="1"/>
        <end position="127"/>
    </location>
</feature>
<feature type="compositionally biased region" description="Basic and acidic residues" evidence="1">
    <location>
        <begin position="43"/>
        <end position="55"/>
    </location>
</feature>
<protein>
    <submittedName>
        <fullName evidence="2">Uncharacterized protein</fullName>
    </submittedName>
</protein>
<evidence type="ECO:0000313" key="2">
    <source>
        <dbReference type="EMBL" id="KAJ1111976.1"/>
    </source>
</evidence>
<keyword evidence="3" id="KW-1185">Reference proteome</keyword>
<feature type="compositionally biased region" description="Basic and acidic residues" evidence="1">
    <location>
        <begin position="112"/>
        <end position="127"/>
    </location>
</feature>